<feature type="compositionally biased region" description="Basic residues" evidence="6">
    <location>
        <begin position="1218"/>
        <end position="1235"/>
    </location>
</feature>
<evidence type="ECO:0000313" key="10">
    <source>
        <dbReference type="Proteomes" id="UP000627838"/>
    </source>
</evidence>
<dbReference type="Pfam" id="PF22654">
    <property type="entry name" value="DUF7008"/>
    <property type="match status" value="1"/>
</dbReference>
<accession>A0ABR9JJY0</accession>
<feature type="domain" description="Type II methyltransferase M.TaqI-like" evidence="7">
    <location>
        <begin position="299"/>
        <end position="487"/>
    </location>
</feature>
<dbReference type="Pfam" id="PF07669">
    <property type="entry name" value="Eco57I"/>
    <property type="match status" value="1"/>
</dbReference>
<dbReference type="PROSITE" id="PS00092">
    <property type="entry name" value="N6_MTASE"/>
    <property type="match status" value="1"/>
</dbReference>
<feature type="domain" description="DUF7008" evidence="8">
    <location>
        <begin position="854"/>
        <end position="1227"/>
    </location>
</feature>
<sequence>MIDPVALLNDLKPQVRALENDLRERAEEPKFAEPLREEWQNAARRSRTDAQYPTWLEGQITQAAVAWVLNTVFLRFCEDNRLIDEVYLSGRGERLDLAKESQQRYFEKPENASKTDREWIEKGLRKLAKASQVSNLFGVDREHNPMWRITPSLEGAKALIDFWRTSRPATSDDGTDAATVPVHDFTDPEWSTRFLGDLYQDLSEHAKKTYALLQTPEFVEEFILDLTLKEAFDEFGLEPEPPEACPEELNLPRGLRVIDPTCGSGHFLLGAFHRILERWQHQAPGADKWDLVNRALYSVHGVDKNAFAVVIARFRLLIAAMKAGEVKRFADAPEFVLNIATGDSLIHGRGGPNYDQGRWDISNDGEILDEDPIFTYATEDISDYMKTVDLLGINSYHVVVGNPPYIKVKDKTENKNYRWYKSCSGTYALSVPFAERFFQLAIRAGEDRRGSGYVGQITANSFMKREFGKKLIEEFFPTIRLTHVIDTSGAYIPGHGTPTVILVGRRVYPREEPVRAVLGIRGEPSEPADPARGHVWRAIEEQIHVPESDSNWVTTAEIPGKDLNSHPWNLSGGGASDLKKKIDAAAKEKLGNKVESIGRTTATGEDDLYFLFDNQTALRLNEKDYVRDIVVGEYVRDFTIHKKLALRNPYTNSTNAQAIPDDHYLATHALWPARTLLANRKIFGKTMAEQRKPWTSHLENYPSKLRSRLSITFAFVATHNNFALEREGALFNRTAPAIKLRKGASEEEHLALLGILNSSTACFWLKQVSQDKGNRGGERSTGRYAWESYYEFTSTKLQDFPLPRTLPLENGQHLDSIARHLESLQPTKLCEESVPSREDLDAARANCLTLQGKMIAVQEELDWQVYRDYGILTDAEYEELRVPIEELPSVALGERAFEILIAPRTSEDEATKQWFMRHHSKPVSGIPEHWPTSYREVVQRRIETIKSRKDIRLIECPEHKRRWEWESWQKNEKAALRNWLLNRCEARNYWFAPDDSGVDTPRVMTIGRLADRLQADEDFVSVARLYAGDDVKLIDVLTEILDAEHVPFLPALRYKDSGLRKREQWQETWTLQRQEDETGTQVEIKVPPRYTGADFRRNSYWRSRGKLDVPKERFISYPHASPDGDETLLLGWAGWDHREQAHVLFTLIDERTTRDDWGLEQLMPLLAGLDEVLPWVKQWHGDVDPDTGLNPAVVYEGYIQQQLELHRSLPREELAKWRPPKRTAKGKATKKKAAE</sequence>
<gene>
    <name evidence="9" type="ORF">H4W34_000706</name>
</gene>
<evidence type="ECO:0000256" key="1">
    <source>
        <dbReference type="ARBA" id="ARBA00011900"/>
    </source>
</evidence>
<evidence type="ECO:0000259" key="7">
    <source>
        <dbReference type="Pfam" id="PF07669"/>
    </source>
</evidence>
<dbReference type="InterPro" id="IPR029063">
    <property type="entry name" value="SAM-dependent_MTases_sf"/>
</dbReference>
<name>A0ABR9JJY0_9ACTN</name>
<dbReference type="NCBIfam" id="NF033451">
    <property type="entry name" value="BREX_2_MTaseX"/>
    <property type="match status" value="1"/>
</dbReference>
<dbReference type="Proteomes" id="UP000627838">
    <property type="component" value="Unassembled WGS sequence"/>
</dbReference>
<dbReference type="InterPro" id="IPR011639">
    <property type="entry name" value="MethylTrfase_TaqI-like_dom"/>
</dbReference>
<keyword evidence="4" id="KW-0949">S-adenosyl-L-methionine</keyword>
<dbReference type="Gene3D" id="3.40.50.150">
    <property type="entry name" value="Vaccinia Virus protein VP39"/>
    <property type="match status" value="1"/>
</dbReference>
<dbReference type="PANTHER" id="PTHR33841:SF1">
    <property type="entry name" value="DNA METHYLTRANSFERASE A"/>
    <property type="match status" value="1"/>
</dbReference>
<protein>
    <recommendedName>
        <fullName evidence="1">site-specific DNA-methyltransferase (adenine-specific)</fullName>
        <ecNumber evidence="1">2.1.1.72</ecNumber>
    </recommendedName>
</protein>
<dbReference type="RefSeq" id="WP_192757828.1">
    <property type="nucleotide sequence ID" value="NZ_JADBDZ010000001.1"/>
</dbReference>
<evidence type="ECO:0000259" key="8">
    <source>
        <dbReference type="Pfam" id="PF22654"/>
    </source>
</evidence>
<evidence type="ECO:0000256" key="2">
    <source>
        <dbReference type="ARBA" id="ARBA00022603"/>
    </source>
</evidence>
<evidence type="ECO:0000256" key="6">
    <source>
        <dbReference type="SAM" id="MobiDB-lite"/>
    </source>
</evidence>
<comment type="caution">
    <text evidence="9">The sequence shown here is derived from an EMBL/GenBank/DDBJ whole genome shotgun (WGS) entry which is preliminary data.</text>
</comment>
<feature type="region of interest" description="Disordered" evidence="6">
    <location>
        <begin position="1213"/>
        <end position="1235"/>
    </location>
</feature>
<keyword evidence="2" id="KW-0489">Methyltransferase</keyword>
<evidence type="ECO:0000256" key="4">
    <source>
        <dbReference type="ARBA" id="ARBA00022691"/>
    </source>
</evidence>
<dbReference type="EMBL" id="JADBDZ010000001">
    <property type="protein sequence ID" value="MBE1530873.1"/>
    <property type="molecule type" value="Genomic_DNA"/>
</dbReference>
<dbReference type="InterPro" id="IPR050953">
    <property type="entry name" value="N4_N6_ade-DNA_methylase"/>
</dbReference>
<dbReference type="PRINTS" id="PR00507">
    <property type="entry name" value="N12N6MTFRASE"/>
</dbReference>
<dbReference type="PANTHER" id="PTHR33841">
    <property type="entry name" value="DNA METHYLTRANSFERASE YEEA-RELATED"/>
    <property type="match status" value="1"/>
</dbReference>
<evidence type="ECO:0000313" key="9">
    <source>
        <dbReference type="EMBL" id="MBE1530873.1"/>
    </source>
</evidence>
<dbReference type="InterPro" id="IPR002052">
    <property type="entry name" value="DNA_methylase_N6_adenine_CS"/>
</dbReference>
<evidence type="ECO:0000256" key="3">
    <source>
        <dbReference type="ARBA" id="ARBA00022679"/>
    </source>
</evidence>
<proteinExistence type="predicted"/>
<dbReference type="SUPFAM" id="SSF53335">
    <property type="entry name" value="S-adenosyl-L-methionine-dependent methyltransferases"/>
    <property type="match status" value="1"/>
</dbReference>
<dbReference type="EC" id="2.1.1.72" evidence="1"/>
<dbReference type="InterPro" id="IPR054277">
    <property type="entry name" value="DUF7008"/>
</dbReference>
<evidence type="ECO:0000256" key="5">
    <source>
        <dbReference type="ARBA" id="ARBA00047942"/>
    </source>
</evidence>
<organism evidence="9 10">
    <name type="scientific">Actinomadura algeriensis</name>
    <dbReference type="NCBI Taxonomy" id="1679523"/>
    <lineage>
        <taxon>Bacteria</taxon>
        <taxon>Bacillati</taxon>
        <taxon>Actinomycetota</taxon>
        <taxon>Actinomycetes</taxon>
        <taxon>Streptosporangiales</taxon>
        <taxon>Thermomonosporaceae</taxon>
        <taxon>Actinomadura</taxon>
    </lineage>
</organism>
<comment type="catalytic activity">
    <reaction evidence="5">
        <text>a 2'-deoxyadenosine in DNA + S-adenosyl-L-methionine = an N(6)-methyl-2'-deoxyadenosine in DNA + S-adenosyl-L-homocysteine + H(+)</text>
        <dbReference type="Rhea" id="RHEA:15197"/>
        <dbReference type="Rhea" id="RHEA-COMP:12418"/>
        <dbReference type="Rhea" id="RHEA-COMP:12419"/>
        <dbReference type="ChEBI" id="CHEBI:15378"/>
        <dbReference type="ChEBI" id="CHEBI:57856"/>
        <dbReference type="ChEBI" id="CHEBI:59789"/>
        <dbReference type="ChEBI" id="CHEBI:90615"/>
        <dbReference type="ChEBI" id="CHEBI:90616"/>
        <dbReference type="EC" id="2.1.1.72"/>
    </reaction>
</comment>
<reference evidence="9 10" key="1">
    <citation type="submission" date="2020-10" db="EMBL/GenBank/DDBJ databases">
        <title>Sequencing the genomes of 1000 actinobacteria strains.</title>
        <authorList>
            <person name="Klenk H.-P."/>
        </authorList>
    </citation>
    <scope>NUCLEOTIDE SEQUENCE [LARGE SCALE GENOMIC DNA]</scope>
    <source>
        <strain evidence="9 10">DSM 46744</strain>
    </source>
</reference>
<keyword evidence="3" id="KW-0808">Transferase</keyword>
<keyword evidence="10" id="KW-1185">Reference proteome</keyword>